<dbReference type="GO" id="GO:0030162">
    <property type="term" value="P:regulation of proteolysis"/>
    <property type="evidence" value="ECO:0007669"/>
    <property type="project" value="TreeGrafter"/>
</dbReference>
<feature type="chain" id="PRO_5034840678" evidence="1">
    <location>
        <begin position="19"/>
        <end position="196"/>
    </location>
</feature>
<evidence type="ECO:0000313" key="2">
    <source>
        <dbReference type="EMBL" id="KAF6829742.1"/>
    </source>
</evidence>
<keyword evidence="1" id="KW-0732">Signal</keyword>
<feature type="signal peptide" evidence="1">
    <location>
        <begin position="1"/>
        <end position="18"/>
    </location>
</feature>
<evidence type="ECO:0000256" key="1">
    <source>
        <dbReference type="SAM" id="SignalP"/>
    </source>
</evidence>
<reference evidence="2" key="1">
    <citation type="journal article" date="2020" name="Phytopathology">
        <title>Genome Sequence Resources of Colletotrichum truncatum, C. plurivorum, C. musicola, and C. sojae: Four Species Pathogenic to Soybean (Glycine max).</title>
        <authorList>
            <person name="Rogerio F."/>
            <person name="Boufleur T.R."/>
            <person name="Ciampi-Guillardi M."/>
            <person name="Sukno S.A."/>
            <person name="Thon M.R."/>
            <person name="Massola Junior N.S."/>
            <person name="Baroncelli R."/>
        </authorList>
    </citation>
    <scope>NUCLEOTIDE SEQUENCE</scope>
    <source>
        <strain evidence="2">LFN0074</strain>
    </source>
</reference>
<protein>
    <submittedName>
        <fullName evidence="2">Phosphatidylethanolamine-binding protein</fullName>
    </submittedName>
</protein>
<dbReference type="InterPro" id="IPR035810">
    <property type="entry name" value="PEBP_euk"/>
</dbReference>
<dbReference type="Proteomes" id="UP000639643">
    <property type="component" value="Unassembled WGS sequence"/>
</dbReference>
<sequence>MQQRSLAVLLGYAAAALAKTPDGFQPASNNDLIVAFGAQSALNGVNLPKADTAQEPTFGTTEPLTGKSFAIIMVDIDVPSAAGTFLHWAQTDLAPDATTKTVQLGADGERTIHTLSIAGGAAAIADYRGPSPPARNPLTHRYVEILVDTSDITPEGTQALQALSNRQGAQVNDVLTQAGLANKVVAGNFFTVTNGQ</sequence>
<dbReference type="Gene3D" id="3.90.280.10">
    <property type="entry name" value="PEBP-like"/>
    <property type="match status" value="1"/>
</dbReference>
<keyword evidence="3" id="KW-1185">Reference proteome</keyword>
<dbReference type="SUPFAM" id="SSF49777">
    <property type="entry name" value="PEBP-like"/>
    <property type="match status" value="1"/>
</dbReference>
<comment type="caution">
    <text evidence="2">The sequence shown here is derived from an EMBL/GenBank/DDBJ whole genome shotgun (WGS) entry which is preliminary data.</text>
</comment>
<organism evidence="2 3">
    <name type="scientific">Colletotrichum musicola</name>
    <dbReference type="NCBI Taxonomy" id="2175873"/>
    <lineage>
        <taxon>Eukaryota</taxon>
        <taxon>Fungi</taxon>
        <taxon>Dikarya</taxon>
        <taxon>Ascomycota</taxon>
        <taxon>Pezizomycotina</taxon>
        <taxon>Sordariomycetes</taxon>
        <taxon>Hypocreomycetidae</taxon>
        <taxon>Glomerellales</taxon>
        <taxon>Glomerellaceae</taxon>
        <taxon>Colletotrichum</taxon>
        <taxon>Colletotrichum orchidearum species complex</taxon>
    </lineage>
</organism>
<dbReference type="AlphaFoldDB" id="A0A8H6NDQ2"/>
<dbReference type="InterPro" id="IPR036610">
    <property type="entry name" value="PEBP-like_sf"/>
</dbReference>
<dbReference type="GO" id="GO:0005543">
    <property type="term" value="F:phospholipid binding"/>
    <property type="evidence" value="ECO:0007669"/>
    <property type="project" value="TreeGrafter"/>
</dbReference>
<accession>A0A8H6NDQ2</accession>
<dbReference type="EMBL" id="WIGM01000302">
    <property type="protein sequence ID" value="KAF6829742.1"/>
    <property type="molecule type" value="Genomic_DNA"/>
</dbReference>
<evidence type="ECO:0000313" key="3">
    <source>
        <dbReference type="Proteomes" id="UP000639643"/>
    </source>
</evidence>
<dbReference type="InterPro" id="IPR008914">
    <property type="entry name" value="PEBP"/>
</dbReference>
<gene>
    <name evidence="2" type="ORF">CMUS01_08028</name>
</gene>
<dbReference type="PANTHER" id="PTHR11362:SF141">
    <property type="entry name" value="PHOSPHATIDYLETHANOLAMINE-BINDING PROTEIN"/>
    <property type="match status" value="1"/>
</dbReference>
<dbReference type="OrthoDB" id="2506647at2759"/>
<dbReference type="GO" id="GO:0046578">
    <property type="term" value="P:regulation of Ras protein signal transduction"/>
    <property type="evidence" value="ECO:0007669"/>
    <property type="project" value="TreeGrafter"/>
</dbReference>
<dbReference type="CDD" id="cd00866">
    <property type="entry name" value="PEBP_euk"/>
    <property type="match status" value="1"/>
</dbReference>
<proteinExistence type="predicted"/>
<dbReference type="Pfam" id="PF01161">
    <property type="entry name" value="PBP"/>
    <property type="match status" value="1"/>
</dbReference>
<dbReference type="GO" id="GO:0030414">
    <property type="term" value="F:peptidase inhibitor activity"/>
    <property type="evidence" value="ECO:0007669"/>
    <property type="project" value="TreeGrafter"/>
</dbReference>
<dbReference type="PANTHER" id="PTHR11362">
    <property type="entry name" value="PHOSPHATIDYLETHANOLAMINE-BINDING PROTEIN"/>
    <property type="match status" value="1"/>
</dbReference>
<name>A0A8H6NDQ2_9PEZI</name>